<dbReference type="PROSITE" id="PS52015">
    <property type="entry name" value="TONB_CTD"/>
    <property type="match status" value="1"/>
</dbReference>
<dbReference type="RefSeq" id="WP_336805779.1">
    <property type="nucleotide sequence ID" value="NZ_JBBBNY010000001.1"/>
</dbReference>
<keyword evidence="7" id="KW-1185">Reference proteome</keyword>
<dbReference type="Gene3D" id="3.30.1150.10">
    <property type="match status" value="1"/>
</dbReference>
<keyword evidence="3" id="KW-1133">Transmembrane helix</keyword>
<protein>
    <submittedName>
        <fullName evidence="6">Energy transducer TonB</fullName>
    </submittedName>
</protein>
<keyword evidence="2" id="KW-0812">Transmembrane</keyword>
<sequence length="169" mass="17802">MPRLRVTTALSVLALFVSVWGTDWLSGLTDDWIGPPPRPGAVAAARSRHAASRHRTHAAPRVVGAQPDVVARITPPPAVLVPLEIPPSDASWAKLRGHLDGRVVLDVATDGSGRVTSADIARSSGDPVLDAHALATVRHWRFAVPSDAPEGVHGELPMRFDSGPPATPP</sequence>
<name>A0ABU8J6R2_9GAMM</name>
<comment type="subcellular location">
    <subcellularLocation>
        <location evidence="1">Membrane</location>
        <topology evidence="1">Single-pass membrane protein</topology>
    </subcellularLocation>
</comment>
<evidence type="ECO:0000256" key="1">
    <source>
        <dbReference type="ARBA" id="ARBA00004167"/>
    </source>
</evidence>
<evidence type="ECO:0000313" key="7">
    <source>
        <dbReference type="Proteomes" id="UP001381174"/>
    </source>
</evidence>
<reference evidence="6 7" key="1">
    <citation type="journal article" date="2014" name="Int. J. Syst. Evol. Microbiol.">
        <title>Fulvimonas yonginensis sp. nov., isolated from greenhouse soil, and emended description of the genus Fulvimonas.</title>
        <authorList>
            <person name="Ahn J.H."/>
            <person name="Kim S.J."/>
            <person name="Weon H.Y."/>
            <person name="Hong S.B."/>
            <person name="Seok S.J."/>
            <person name="Kwon S.W."/>
        </authorList>
    </citation>
    <scope>NUCLEOTIDE SEQUENCE [LARGE SCALE GENOMIC DNA]</scope>
    <source>
        <strain evidence="6 7">KACC 16952</strain>
    </source>
</reference>
<organism evidence="6 7">
    <name type="scientific">Fulvimonas yonginensis</name>
    <dbReference type="NCBI Taxonomy" id="1495200"/>
    <lineage>
        <taxon>Bacteria</taxon>
        <taxon>Pseudomonadati</taxon>
        <taxon>Pseudomonadota</taxon>
        <taxon>Gammaproteobacteria</taxon>
        <taxon>Lysobacterales</taxon>
        <taxon>Rhodanobacteraceae</taxon>
        <taxon>Fulvimonas</taxon>
    </lineage>
</organism>
<dbReference type="InterPro" id="IPR006260">
    <property type="entry name" value="TonB/TolA_C"/>
</dbReference>
<dbReference type="Proteomes" id="UP001381174">
    <property type="component" value="Unassembled WGS sequence"/>
</dbReference>
<evidence type="ECO:0000313" key="6">
    <source>
        <dbReference type="EMBL" id="MEI7035155.1"/>
    </source>
</evidence>
<evidence type="ECO:0000256" key="4">
    <source>
        <dbReference type="ARBA" id="ARBA00023136"/>
    </source>
</evidence>
<dbReference type="EMBL" id="JBBBNY010000001">
    <property type="protein sequence ID" value="MEI7035155.1"/>
    <property type="molecule type" value="Genomic_DNA"/>
</dbReference>
<accession>A0ABU8J6R2</accession>
<comment type="caution">
    <text evidence="6">The sequence shown here is derived from an EMBL/GenBank/DDBJ whole genome shotgun (WGS) entry which is preliminary data.</text>
</comment>
<keyword evidence="4" id="KW-0472">Membrane</keyword>
<feature type="domain" description="TonB C-terminal" evidence="5">
    <location>
        <begin position="75"/>
        <end position="169"/>
    </location>
</feature>
<evidence type="ECO:0000256" key="3">
    <source>
        <dbReference type="ARBA" id="ARBA00022989"/>
    </source>
</evidence>
<proteinExistence type="predicted"/>
<dbReference type="Pfam" id="PF03544">
    <property type="entry name" value="TonB_C"/>
    <property type="match status" value="1"/>
</dbReference>
<gene>
    <name evidence="6" type="ORF">WAT24_00125</name>
</gene>
<evidence type="ECO:0000256" key="2">
    <source>
        <dbReference type="ARBA" id="ARBA00022692"/>
    </source>
</evidence>
<dbReference type="InterPro" id="IPR037682">
    <property type="entry name" value="TonB_C"/>
</dbReference>
<dbReference type="SUPFAM" id="SSF74653">
    <property type="entry name" value="TolA/TonB C-terminal domain"/>
    <property type="match status" value="1"/>
</dbReference>
<evidence type="ECO:0000259" key="5">
    <source>
        <dbReference type="PROSITE" id="PS52015"/>
    </source>
</evidence>
<dbReference type="NCBIfam" id="TIGR01352">
    <property type="entry name" value="tonB_Cterm"/>
    <property type="match status" value="1"/>
</dbReference>